<dbReference type="PROSITE" id="PS50297">
    <property type="entry name" value="ANK_REP_REGION"/>
    <property type="match status" value="1"/>
</dbReference>
<keyword evidence="1" id="KW-0677">Repeat</keyword>
<dbReference type="Gene3D" id="1.25.40.20">
    <property type="entry name" value="Ankyrin repeat-containing domain"/>
    <property type="match status" value="1"/>
</dbReference>
<evidence type="ECO:0000313" key="5">
    <source>
        <dbReference type="Proteomes" id="UP000242847"/>
    </source>
</evidence>
<dbReference type="PANTHER" id="PTHR24198:SF165">
    <property type="entry name" value="ANKYRIN REPEAT-CONTAINING PROTEIN-RELATED"/>
    <property type="match status" value="1"/>
</dbReference>
<dbReference type="PANTHER" id="PTHR24198">
    <property type="entry name" value="ANKYRIN REPEAT AND PROTEIN KINASE DOMAIN-CONTAINING PROTEIN"/>
    <property type="match status" value="1"/>
</dbReference>
<evidence type="ECO:0000256" key="3">
    <source>
        <dbReference type="PROSITE-ProRule" id="PRU00023"/>
    </source>
</evidence>
<keyword evidence="5" id="KW-1185">Reference proteome</keyword>
<protein>
    <submittedName>
        <fullName evidence="4">Uncharacterized protein</fullName>
    </submittedName>
</protein>
<reference evidence="4 5" key="1">
    <citation type="submission" date="2017-01" db="EMBL/GenBank/DDBJ databases">
        <title>Draft genome sequence of Pseudomonas pachastrellae type strain CCUG 46540T from a deep sea.</title>
        <authorList>
            <person name="Gomila M."/>
            <person name="Mulet M."/>
            <person name="Lalucat J."/>
            <person name="Garcia-Valdes E."/>
        </authorList>
    </citation>
    <scope>NUCLEOTIDE SEQUENCE [LARGE SCALE GENOMIC DNA]</scope>
    <source>
        <strain evidence="4 5">CCUG 46540</strain>
    </source>
</reference>
<proteinExistence type="predicted"/>
<evidence type="ECO:0000313" key="4">
    <source>
        <dbReference type="EMBL" id="ONM44382.1"/>
    </source>
</evidence>
<dbReference type="STRING" id="254161.SAMN05216256_10620"/>
<dbReference type="InterPro" id="IPR036770">
    <property type="entry name" value="Ankyrin_rpt-contain_sf"/>
</dbReference>
<dbReference type="InterPro" id="IPR002110">
    <property type="entry name" value="Ankyrin_rpt"/>
</dbReference>
<organism evidence="4 5">
    <name type="scientific">Halopseudomonas pachastrellae</name>
    <dbReference type="NCBI Taxonomy" id="254161"/>
    <lineage>
        <taxon>Bacteria</taxon>
        <taxon>Pseudomonadati</taxon>
        <taxon>Pseudomonadota</taxon>
        <taxon>Gammaproteobacteria</taxon>
        <taxon>Pseudomonadales</taxon>
        <taxon>Pseudomonadaceae</taxon>
        <taxon>Halopseudomonas</taxon>
    </lineage>
</organism>
<accession>A0A1S8DIC8</accession>
<dbReference type="SMART" id="SM00248">
    <property type="entry name" value="ANK"/>
    <property type="match status" value="2"/>
</dbReference>
<keyword evidence="2 3" id="KW-0040">ANK repeat</keyword>
<feature type="repeat" description="ANK" evidence="3">
    <location>
        <begin position="213"/>
        <end position="245"/>
    </location>
</feature>
<evidence type="ECO:0000256" key="2">
    <source>
        <dbReference type="ARBA" id="ARBA00023043"/>
    </source>
</evidence>
<dbReference type="Pfam" id="PF12796">
    <property type="entry name" value="Ank_2"/>
    <property type="match status" value="1"/>
</dbReference>
<dbReference type="EMBL" id="MUBC01000014">
    <property type="protein sequence ID" value="ONM44382.1"/>
    <property type="molecule type" value="Genomic_DNA"/>
</dbReference>
<dbReference type="AlphaFoldDB" id="A0A1S8DIC8"/>
<dbReference type="PROSITE" id="PS50088">
    <property type="entry name" value="ANK_REPEAT"/>
    <property type="match status" value="1"/>
</dbReference>
<evidence type="ECO:0000256" key="1">
    <source>
        <dbReference type="ARBA" id="ARBA00022737"/>
    </source>
</evidence>
<gene>
    <name evidence="4" type="ORF">BXT89_08180</name>
</gene>
<name>A0A1S8DIC8_9GAMM</name>
<comment type="caution">
    <text evidence="4">The sequence shown here is derived from an EMBL/GenBank/DDBJ whole genome shotgun (WGS) entry which is preliminary data.</text>
</comment>
<dbReference type="Proteomes" id="UP000242847">
    <property type="component" value="Unassembled WGS sequence"/>
</dbReference>
<dbReference type="SUPFAM" id="SSF48403">
    <property type="entry name" value="Ankyrin repeat"/>
    <property type="match status" value="1"/>
</dbReference>
<sequence length="274" mass="30172">MASGCNAPSEHRDNVFAELNRRGISTDINGLKAATRSRQDDGAFLFADIGFFDTISDADLLEALIHAANTGNFGLAYELARLDNNAQLDPQKLQQSFDQSVRRSLPTLTAALLRHGARPGPDTLFQAAYTDDFQQTTLLLQYDIDFTQARNNEALRMSARLGNLQTLKALVQSGKAPDELINRALHFGALTEKGAVVRYLVDWGVPVNYPDNRGCTALHYLAQDGQVGDVRYLVEQGAEVNHPCRGQQTPLTWAHYDKNQPVIDYLLSVGGTQP</sequence>